<dbReference type="Pfam" id="PF01467">
    <property type="entry name" value="CTP_transf_like"/>
    <property type="match status" value="1"/>
</dbReference>
<evidence type="ECO:0000256" key="6">
    <source>
        <dbReference type="ARBA" id="ARBA00022840"/>
    </source>
</evidence>
<evidence type="ECO:0000256" key="7">
    <source>
        <dbReference type="ARBA" id="ARBA00023027"/>
    </source>
</evidence>
<dbReference type="InterPro" id="IPR005248">
    <property type="entry name" value="NadD/NMNAT"/>
</dbReference>
<dbReference type="InterPro" id="IPR014729">
    <property type="entry name" value="Rossmann-like_a/b/a_fold"/>
</dbReference>
<dbReference type="NCBIfam" id="TIGR00125">
    <property type="entry name" value="cyt_tran_rel"/>
    <property type="match status" value="1"/>
</dbReference>
<evidence type="ECO:0000256" key="2">
    <source>
        <dbReference type="ARBA" id="ARBA00022642"/>
    </source>
</evidence>
<dbReference type="NCBIfam" id="NF000840">
    <property type="entry name" value="PRK00071.1-3"/>
    <property type="match status" value="1"/>
</dbReference>
<reference evidence="9" key="1">
    <citation type="submission" date="2018-05" db="EMBL/GenBank/DDBJ databases">
        <authorList>
            <person name="Lanie J.A."/>
            <person name="Ng W.-L."/>
            <person name="Kazmierczak K.M."/>
            <person name="Andrzejewski T.M."/>
            <person name="Davidsen T.M."/>
            <person name="Wayne K.J."/>
            <person name="Tettelin H."/>
            <person name="Glass J.I."/>
            <person name="Rusch D."/>
            <person name="Podicherti R."/>
            <person name="Tsui H.-C.T."/>
            <person name="Winkler M.E."/>
        </authorList>
    </citation>
    <scope>NUCLEOTIDE SEQUENCE</scope>
</reference>
<evidence type="ECO:0000256" key="1">
    <source>
        <dbReference type="ARBA" id="ARBA00004790"/>
    </source>
</evidence>
<dbReference type="AlphaFoldDB" id="A0A382LL19"/>
<keyword evidence="2" id="KW-0662">Pyridine nucleotide biosynthesis</keyword>
<gene>
    <name evidence="9" type="ORF">METZ01_LOCUS290388</name>
</gene>
<keyword evidence="5" id="KW-0547">Nucleotide-binding</keyword>
<keyword evidence="4" id="KW-0548">Nucleotidyltransferase</keyword>
<evidence type="ECO:0000256" key="5">
    <source>
        <dbReference type="ARBA" id="ARBA00022741"/>
    </source>
</evidence>
<name>A0A382LL19_9ZZZZ</name>
<dbReference type="Gene3D" id="3.40.50.620">
    <property type="entry name" value="HUPs"/>
    <property type="match status" value="1"/>
</dbReference>
<dbReference type="PANTHER" id="PTHR39321:SF3">
    <property type="entry name" value="PHOSPHOPANTETHEINE ADENYLYLTRANSFERASE"/>
    <property type="match status" value="1"/>
</dbReference>
<evidence type="ECO:0000259" key="8">
    <source>
        <dbReference type="Pfam" id="PF01467"/>
    </source>
</evidence>
<feature type="domain" description="Cytidyltransferase-like" evidence="8">
    <location>
        <begin position="11"/>
        <end position="172"/>
    </location>
</feature>
<accession>A0A382LL19</accession>
<dbReference type="UniPathway" id="UPA00253"/>
<dbReference type="SUPFAM" id="SSF52374">
    <property type="entry name" value="Nucleotidylyl transferase"/>
    <property type="match status" value="1"/>
</dbReference>
<organism evidence="9">
    <name type="scientific">marine metagenome</name>
    <dbReference type="NCBI Taxonomy" id="408172"/>
    <lineage>
        <taxon>unclassified sequences</taxon>
        <taxon>metagenomes</taxon>
        <taxon>ecological metagenomes</taxon>
    </lineage>
</organism>
<dbReference type="PANTHER" id="PTHR39321">
    <property type="entry name" value="NICOTINATE-NUCLEOTIDE ADENYLYLTRANSFERASE-RELATED"/>
    <property type="match status" value="1"/>
</dbReference>
<dbReference type="GO" id="GO:0009435">
    <property type="term" value="P:NAD+ biosynthetic process"/>
    <property type="evidence" value="ECO:0007669"/>
    <property type="project" value="UniProtKB-UniPathway"/>
</dbReference>
<keyword evidence="6" id="KW-0067">ATP-binding</keyword>
<comment type="pathway">
    <text evidence="1">Cofactor biosynthesis; NAD(+) biosynthesis.</text>
</comment>
<dbReference type="GO" id="GO:0070566">
    <property type="term" value="F:adenylyltransferase activity"/>
    <property type="evidence" value="ECO:0007669"/>
    <property type="project" value="UniProtKB-ARBA"/>
</dbReference>
<dbReference type="NCBIfam" id="TIGR00482">
    <property type="entry name" value="nicotinate (nicotinamide) nucleotide adenylyltransferase"/>
    <property type="match status" value="1"/>
</dbReference>
<dbReference type="HAMAP" id="MF_00244">
    <property type="entry name" value="NaMN_adenylyltr"/>
    <property type="match status" value="1"/>
</dbReference>
<keyword evidence="3" id="KW-0808">Transferase</keyword>
<keyword evidence="7" id="KW-0520">NAD</keyword>
<sequence length="198" mass="22276">MPPDSSQNIGFYGGSFDPIHNGHLELAKELLEKAHLDCILFSPANQAPLRDRPYGASPEDRFTMVSAAVTNTPCLEATDLEIQAGGTNFTLNTLRTLKSKMPDANFSVIIGADQLAKLPRWRRIEELVKETEFLVLARPGHQLSTPPELPDLRFRSFDTREFEVSSSEVRNRIRDHLPIQELVPTPVAAIITQRKLYR</sequence>
<evidence type="ECO:0000256" key="3">
    <source>
        <dbReference type="ARBA" id="ARBA00022679"/>
    </source>
</evidence>
<evidence type="ECO:0000256" key="4">
    <source>
        <dbReference type="ARBA" id="ARBA00022695"/>
    </source>
</evidence>
<dbReference type="GO" id="GO:0005524">
    <property type="term" value="F:ATP binding"/>
    <property type="evidence" value="ECO:0007669"/>
    <property type="project" value="UniProtKB-KW"/>
</dbReference>
<dbReference type="EMBL" id="UINC01087830">
    <property type="protein sequence ID" value="SVC37534.1"/>
    <property type="molecule type" value="Genomic_DNA"/>
</dbReference>
<dbReference type="InterPro" id="IPR004821">
    <property type="entry name" value="Cyt_trans-like"/>
</dbReference>
<dbReference type="CDD" id="cd02165">
    <property type="entry name" value="NMNAT"/>
    <property type="match status" value="1"/>
</dbReference>
<protein>
    <recommendedName>
        <fullName evidence="8">Cytidyltransferase-like domain-containing protein</fullName>
    </recommendedName>
</protein>
<proteinExistence type="inferred from homology"/>
<evidence type="ECO:0000313" key="9">
    <source>
        <dbReference type="EMBL" id="SVC37534.1"/>
    </source>
</evidence>